<evidence type="ECO:0000313" key="5">
    <source>
        <dbReference type="EMBL" id="SER14161.1"/>
    </source>
</evidence>
<evidence type="ECO:0000259" key="4">
    <source>
        <dbReference type="PROSITE" id="PS51462"/>
    </source>
</evidence>
<dbReference type="Pfam" id="PF00293">
    <property type="entry name" value="NUDIX"/>
    <property type="match status" value="1"/>
</dbReference>
<dbReference type="PROSITE" id="PS51462">
    <property type="entry name" value="NUDIX"/>
    <property type="match status" value="1"/>
</dbReference>
<dbReference type="InterPro" id="IPR020084">
    <property type="entry name" value="NUDIX_hydrolase_CS"/>
</dbReference>
<dbReference type="InterPro" id="IPR020476">
    <property type="entry name" value="Nudix_hydrolase"/>
</dbReference>
<dbReference type="EMBL" id="FOGJ01000002">
    <property type="protein sequence ID" value="SER14161.1"/>
    <property type="molecule type" value="Genomic_DNA"/>
</dbReference>
<organism evidence="5 6">
    <name type="scientific">Butyrivibrio fibrisolvens</name>
    <dbReference type="NCBI Taxonomy" id="831"/>
    <lineage>
        <taxon>Bacteria</taxon>
        <taxon>Bacillati</taxon>
        <taxon>Bacillota</taxon>
        <taxon>Clostridia</taxon>
        <taxon>Lachnospirales</taxon>
        <taxon>Lachnospiraceae</taxon>
        <taxon>Butyrivibrio</taxon>
    </lineage>
</organism>
<accession>A0A1H9LRQ4</accession>
<dbReference type="PRINTS" id="PR00502">
    <property type="entry name" value="NUDIXFAMILY"/>
</dbReference>
<evidence type="ECO:0000256" key="3">
    <source>
        <dbReference type="RuleBase" id="RU003476"/>
    </source>
</evidence>
<proteinExistence type="inferred from homology"/>
<dbReference type="PANTHER" id="PTHR43736">
    <property type="entry name" value="ADP-RIBOSE PYROPHOSPHATASE"/>
    <property type="match status" value="1"/>
</dbReference>
<evidence type="ECO:0000256" key="2">
    <source>
        <dbReference type="ARBA" id="ARBA00022801"/>
    </source>
</evidence>
<gene>
    <name evidence="5" type="ORF">SAMN04487884_102166</name>
</gene>
<dbReference type="PANTHER" id="PTHR43736:SF1">
    <property type="entry name" value="DIHYDRONEOPTERIN TRIPHOSPHATE DIPHOSPHATASE"/>
    <property type="match status" value="1"/>
</dbReference>
<dbReference type="PROSITE" id="PS00893">
    <property type="entry name" value="NUDIX_BOX"/>
    <property type="match status" value="1"/>
</dbReference>
<protein>
    <submittedName>
        <fullName evidence="5">8-oxo-dGTP diphosphatase</fullName>
    </submittedName>
</protein>
<sequence>MEKRNCILGQLENIEFVVIFTRYQDKWVMCWHKYRKSFENPGGHVEEGESAMQAAKRELYEETGITDCDIIPLWDYEQPWDDGIRKNNGRVYLAIAHCLGELPESEMDKIELFDEVPENFTYDRELATKEFHMAENILSAWDIAHN</sequence>
<dbReference type="SUPFAM" id="SSF55811">
    <property type="entry name" value="Nudix"/>
    <property type="match status" value="1"/>
</dbReference>
<reference evidence="5 6" key="1">
    <citation type="submission" date="2016-10" db="EMBL/GenBank/DDBJ databases">
        <authorList>
            <person name="de Groot N.N."/>
        </authorList>
    </citation>
    <scope>NUCLEOTIDE SEQUENCE [LARGE SCALE GENOMIC DNA]</scope>
    <source>
        <strain evidence="5 6">AR40</strain>
    </source>
</reference>
<dbReference type="Proteomes" id="UP000182584">
    <property type="component" value="Unassembled WGS sequence"/>
</dbReference>
<dbReference type="InterPro" id="IPR015797">
    <property type="entry name" value="NUDIX_hydrolase-like_dom_sf"/>
</dbReference>
<feature type="domain" description="Nudix hydrolase" evidence="4">
    <location>
        <begin position="10"/>
        <end position="144"/>
    </location>
</feature>
<evidence type="ECO:0000256" key="1">
    <source>
        <dbReference type="ARBA" id="ARBA00005582"/>
    </source>
</evidence>
<dbReference type="Gene3D" id="3.90.79.10">
    <property type="entry name" value="Nucleoside Triphosphate Pyrophosphohydrolase"/>
    <property type="match status" value="1"/>
</dbReference>
<keyword evidence="2 3" id="KW-0378">Hydrolase</keyword>
<dbReference type="RefSeq" id="WP_074754061.1">
    <property type="nucleotide sequence ID" value="NZ_FOGJ01000002.1"/>
</dbReference>
<dbReference type="GO" id="GO:0016787">
    <property type="term" value="F:hydrolase activity"/>
    <property type="evidence" value="ECO:0007669"/>
    <property type="project" value="UniProtKB-KW"/>
</dbReference>
<name>A0A1H9LRQ4_BUTFI</name>
<dbReference type="AlphaFoldDB" id="A0A1H9LRQ4"/>
<comment type="similarity">
    <text evidence="1 3">Belongs to the Nudix hydrolase family.</text>
</comment>
<dbReference type="OrthoDB" id="9131041at2"/>
<dbReference type="InterPro" id="IPR000086">
    <property type="entry name" value="NUDIX_hydrolase_dom"/>
</dbReference>
<evidence type="ECO:0000313" key="6">
    <source>
        <dbReference type="Proteomes" id="UP000182584"/>
    </source>
</evidence>